<organism evidence="11 12">
    <name type="scientific">Nakamurella leprariae</name>
    <dbReference type="NCBI Taxonomy" id="2803911"/>
    <lineage>
        <taxon>Bacteria</taxon>
        <taxon>Bacillati</taxon>
        <taxon>Actinomycetota</taxon>
        <taxon>Actinomycetes</taxon>
        <taxon>Nakamurellales</taxon>
        <taxon>Nakamurellaceae</taxon>
        <taxon>Nakamurella</taxon>
    </lineage>
</organism>
<feature type="binding site" evidence="10">
    <location>
        <position position="100"/>
    </location>
    <ligand>
        <name>Na(+)</name>
        <dbReference type="ChEBI" id="CHEBI:29101"/>
        <note>structural</note>
    </ligand>
</feature>
<name>A0A938YFS7_9ACTN</name>
<dbReference type="InterPro" id="IPR003691">
    <property type="entry name" value="FluC"/>
</dbReference>
<keyword evidence="10" id="KW-0406">Ion transport</keyword>
<evidence type="ECO:0000256" key="4">
    <source>
        <dbReference type="ARBA" id="ARBA00022989"/>
    </source>
</evidence>
<feature type="transmembrane region" description="Helical" evidence="10">
    <location>
        <begin position="122"/>
        <end position="146"/>
    </location>
</feature>
<dbReference type="Proteomes" id="UP000663792">
    <property type="component" value="Unassembled WGS sequence"/>
</dbReference>
<keyword evidence="12" id="KW-1185">Reference proteome</keyword>
<keyword evidence="6 10" id="KW-0407">Ion channel</keyword>
<evidence type="ECO:0000313" key="11">
    <source>
        <dbReference type="EMBL" id="MBM9469084.1"/>
    </source>
</evidence>
<dbReference type="HAMAP" id="MF_00454">
    <property type="entry name" value="FluC"/>
    <property type="match status" value="1"/>
</dbReference>
<evidence type="ECO:0000313" key="12">
    <source>
        <dbReference type="Proteomes" id="UP000663792"/>
    </source>
</evidence>
<dbReference type="PANTHER" id="PTHR28259:SF1">
    <property type="entry name" value="FLUORIDE EXPORT PROTEIN 1-RELATED"/>
    <property type="match status" value="1"/>
</dbReference>
<evidence type="ECO:0000256" key="5">
    <source>
        <dbReference type="ARBA" id="ARBA00023136"/>
    </source>
</evidence>
<evidence type="ECO:0000256" key="6">
    <source>
        <dbReference type="ARBA" id="ARBA00023303"/>
    </source>
</evidence>
<protein>
    <recommendedName>
        <fullName evidence="10">Fluoride-specific ion channel FluC</fullName>
    </recommendedName>
</protein>
<sequence>MVSDPHPELPDQPDASRRPVWRRPGLLVLVLLGGAAGTAVRIGAGELWPHGAGQWPTGTFVVNLAGALALGMLLEALARRGADLGARLRIRLALGTGFCGGLTTFSTLAVEIDTLLRDGAPAVAAAYALVSVAIGVLLAGAGVWLGTRLRGGRVDR</sequence>
<evidence type="ECO:0000256" key="2">
    <source>
        <dbReference type="ARBA" id="ARBA00022475"/>
    </source>
</evidence>
<comment type="activity regulation">
    <text evidence="10">Na(+) is not transported, but it plays an essential structural role and its presence is essential for fluoride channel function.</text>
</comment>
<keyword evidence="10" id="KW-0479">Metal-binding</keyword>
<reference evidence="11" key="1">
    <citation type="submission" date="2021-01" db="EMBL/GenBank/DDBJ databases">
        <title>YIM 132084 draft genome.</title>
        <authorList>
            <person name="An D."/>
        </authorList>
    </citation>
    <scope>NUCLEOTIDE SEQUENCE</scope>
    <source>
        <strain evidence="11">YIM 132084</strain>
    </source>
</reference>
<keyword evidence="10" id="KW-0915">Sodium</keyword>
<dbReference type="GO" id="GO:0046872">
    <property type="term" value="F:metal ion binding"/>
    <property type="evidence" value="ECO:0007669"/>
    <property type="project" value="UniProtKB-KW"/>
</dbReference>
<dbReference type="GO" id="GO:0062054">
    <property type="term" value="F:fluoride channel activity"/>
    <property type="evidence" value="ECO:0007669"/>
    <property type="project" value="UniProtKB-UniRule"/>
</dbReference>
<dbReference type="GO" id="GO:0140114">
    <property type="term" value="P:cellular detoxification of fluoride"/>
    <property type="evidence" value="ECO:0007669"/>
    <property type="project" value="UniProtKB-UniRule"/>
</dbReference>
<gene>
    <name evidence="10" type="primary">fluC</name>
    <name evidence="10" type="synonym">crcB</name>
    <name evidence="11" type="ORF">JL106_17495</name>
</gene>
<keyword evidence="4 10" id="KW-1133">Transmembrane helix</keyword>
<comment type="catalytic activity">
    <reaction evidence="8">
        <text>fluoride(in) = fluoride(out)</text>
        <dbReference type="Rhea" id="RHEA:76159"/>
        <dbReference type="ChEBI" id="CHEBI:17051"/>
    </reaction>
    <physiologicalReaction direction="left-to-right" evidence="8">
        <dbReference type="Rhea" id="RHEA:76160"/>
    </physiologicalReaction>
</comment>
<dbReference type="Pfam" id="PF02537">
    <property type="entry name" value="CRCB"/>
    <property type="match status" value="1"/>
</dbReference>
<feature type="transmembrane region" description="Helical" evidence="10">
    <location>
        <begin position="26"/>
        <end position="48"/>
    </location>
</feature>
<comment type="function">
    <text evidence="9 10">Fluoride-specific ion channel. Important for reducing fluoride concentration in the cell, thus reducing its toxicity.</text>
</comment>
<feature type="transmembrane region" description="Helical" evidence="10">
    <location>
        <begin position="90"/>
        <end position="110"/>
    </location>
</feature>
<comment type="subcellular location">
    <subcellularLocation>
        <location evidence="1 10">Cell membrane</location>
        <topology evidence="1 10">Multi-pass membrane protein</topology>
    </subcellularLocation>
</comment>
<dbReference type="AlphaFoldDB" id="A0A938YFS7"/>
<dbReference type="PANTHER" id="PTHR28259">
    <property type="entry name" value="FLUORIDE EXPORT PROTEIN 1-RELATED"/>
    <property type="match status" value="1"/>
</dbReference>
<comment type="caution">
    <text evidence="11">The sequence shown here is derived from an EMBL/GenBank/DDBJ whole genome shotgun (WGS) entry which is preliminary data.</text>
</comment>
<evidence type="ECO:0000256" key="1">
    <source>
        <dbReference type="ARBA" id="ARBA00004651"/>
    </source>
</evidence>
<dbReference type="GO" id="GO:0005886">
    <property type="term" value="C:plasma membrane"/>
    <property type="evidence" value="ECO:0007669"/>
    <property type="project" value="UniProtKB-SubCell"/>
</dbReference>
<feature type="transmembrane region" description="Helical" evidence="10">
    <location>
        <begin position="60"/>
        <end position="78"/>
    </location>
</feature>
<evidence type="ECO:0000256" key="3">
    <source>
        <dbReference type="ARBA" id="ARBA00022692"/>
    </source>
</evidence>
<evidence type="ECO:0000256" key="8">
    <source>
        <dbReference type="ARBA" id="ARBA00035585"/>
    </source>
</evidence>
<keyword evidence="5 10" id="KW-0472">Membrane</keyword>
<evidence type="ECO:0000256" key="10">
    <source>
        <dbReference type="HAMAP-Rule" id="MF_00454"/>
    </source>
</evidence>
<proteinExistence type="inferred from homology"/>
<feature type="binding site" evidence="10">
    <location>
        <position position="103"/>
    </location>
    <ligand>
        <name>Na(+)</name>
        <dbReference type="ChEBI" id="CHEBI:29101"/>
        <note>structural</note>
    </ligand>
</feature>
<keyword evidence="3 10" id="KW-0812">Transmembrane</keyword>
<evidence type="ECO:0000256" key="7">
    <source>
        <dbReference type="ARBA" id="ARBA00035120"/>
    </source>
</evidence>
<dbReference type="RefSeq" id="WP_205262045.1">
    <property type="nucleotide sequence ID" value="NZ_JAERWK010000023.1"/>
</dbReference>
<dbReference type="EMBL" id="JAERWK010000023">
    <property type="protein sequence ID" value="MBM9469084.1"/>
    <property type="molecule type" value="Genomic_DNA"/>
</dbReference>
<comment type="similarity">
    <text evidence="7 10">Belongs to the fluoride channel Fluc/FEX (TC 1.A.43) family.</text>
</comment>
<evidence type="ECO:0000256" key="9">
    <source>
        <dbReference type="ARBA" id="ARBA00049940"/>
    </source>
</evidence>
<keyword evidence="2 10" id="KW-1003">Cell membrane</keyword>
<keyword evidence="10" id="KW-0813">Transport</keyword>
<accession>A0A938YFS7</accession>